<name>A0ABS8SNQ3_DATST</name>
<comment type="caution">
    <text evidence="1">The sequence shown here is derived from an EMBL/GenBank/DDBJ whole genome shotgun (WGS) entry which is preliminary data.</text>
</comment>
<reference evidence="1 2" key="1">
    <citation type="journal article" date="2021" name="BMC Genomics">
        <title>Datura genome reveals duplications of psychoactive alkaloid biosynthetic genes and high mutation rate following tissue culture.</title>
        <authorList>
            <person name="Rajewski A."/>
            <person name="Carter-House D."/>
            <person name="Stajich J."/>
            <person name="Litt A."/>
        </authorList>
    </citation>
    <scope>NUCLEOTIDE SEQUENCE [LARGE SCALE GENOMIC DNA]</scope>
    <source>
        <strain evidence="1">AR-01</strain>
    </source>
</reference>
<evidence type="ECO:0000313" key="2">
    <source>
        <dbReference type="Proteomes" id="UP000823775"/>
    </source>
</evidence>
<dbReference type="EMBL" id="JACEIK010000652">
    <property type="protein sequence ID" value="MCD7460399.1"/>
    <property type="molecule type" value="Genomic_DNA"/>
</dbReference>
<accession>A0ABS8SNQ3</accession>
<sequence length="110" mass="12439">MARKRGRPQKIPLLTTWSSVSARIIAETLERGDAQGLLSLRFPSRPFPMNLGSTLCSSSGLSKRLNLSTDMQLKRKHEAGRTSPDQQAVPQSNEQYWGLMKIWCRLLNNK</sequence>
<dbReference type="Proteomes" id="UP000823775">
    <property type="component" value="Unassembled WGS sequence"/>
</dbReference>
<gene>
    <name evidence="1" type="ORF">HAX54_043494</name>
</gene>
<proteinExistence type="predicted"/>
<evidence type="ECO:0000313" key="1">
    <source>
        <dbReference type="EMBL" id="MCD7460399.1"/>
    </source>
</evidence>
<protein>
    <submittedName>
        <fullName evidence="1">Uncharacterized protein</fullName>
    </submittedName>
</protein>
<organism evidence="1 2">
    <name type="scientific">Datura stramonium</name>
    <name type="common">Jimsonweed</name>
    <name type="synonym">Common thornapple</name>
    <dbReference type="NCBI Taxonomy" id="4076"/>
    <lineage>
        <taxon>Eukaryota</taxon>
        <taxon>Viridiplantae</taxon>
        <taxon>Streptophyta</taxon>
        <taxon>Embryophyta</taxon>
        <taxon>Tracheophyta</taxon>
        <taxon>Spermatophyta</taxon>
        <taxon>Magnoliopsida</taxon>
        <taxon>eudicotyledons</taxon>
        <taxon>Gunneridae</taxon>
        <taxon>Pentapetalae</taxon>
        <taxon>asterids</taxon>
        <taxon>lamiids</taxon>
        <taxon>Solanales</taxon>
        <taxon>Solanaceae</taxon>
        <taxon>Solanoideae</taxon>
        <taxon>Datureae</taxon>
        <taxon>Datura</taxon>
    </lineage>
</organism>
<keyword evidence="2" id="KW-1185">Reference proteome</keyword>